<accession>A0AAV9V5L0</accession>
<evidence type="ECO:0000256" key="4">
    <source>
        <dbReference type="ARBA" id="ARBA00022801"/>
    </source>
</evidence>
<dbReference type="Gene3D" id="3.40.50.1820">
    <property type="entry name" value="alpha/beta hydrolase"/>
    <property type="match status" value="2"/>
</dbReference>
<evidence type="ECO:0000256" key="6">
    <source>
        <dbReference type="SAM" id="SignalP"/>
    </source>
</evidence>
<dbReference type="SUPFAM" id="SSF53474">
    <property type="entry name" value="alpha/beta-Hydrolases"/>
    <property type="match status" value="1"/>
</dbReference>
<dbReference type="PANTHER" id="PTHR11010">
    <property type="entry name" value="PROTEASE S28 PRO-X CARBOXYPEPTIDASE-RELATED"/>
    <property type="match status" value="1"/>
</dbReference>
<evidence type="ECO:0000313" key="7">
    <source>
        <dbReference type="EMBL" id="KAK6354563.1"/>
    </source>
</evidence>
<comment type="caution">
    <text evidence="7">The sequence shown here is derived from an EMBL/GenBank/DDBJ whole genome shotgun (WGS) entry which is preliminary data.</text>
</comment>
<keyword evidence="8" id="KW-1185">Reference proteome</keyword>
<protein>
    <submittedName>
        <fullName evidence="7">Uncharacterized protein</fullName>
    </submittedName>
</protein>
<evidence type="ECO:0000256" key="3">
    <source>
        <dbReference type="ARBA" id="ARBA00022729"/>
    </source>
</evidence>
<evidence type="ECO:0000313" key="8">
    <source>
        <dbReference type="Proteomes" id="UP001375240"/>
    </source>
</evidence>
<evidence type="ECO:0000256" key="2">
    <source>
        <dbReference type="ARBA" id="ARBA00022670"/>
    </source>
</evidence>
<proteinExistence type="inferred from homology"/>
<dbReference type="GO" id="GO:0008239">
    <property type="term" value="F:dipeptidyl-peptidase activity"/>
    <property type="evidence" value="ECO:0007669"/>
    <property type="project" value="TreeGrafter"/>
</dbReference>
<dbReference type="Pfam" id="PF05577">
    <property type="entry name" value="Peptidase_S28"/>
    <property type="match status" value="2"/>
</dbReference>
<feature type="chain" id="PRO_5043821725" evidence="6">
    <location>
        <begin position="20"/>
        <end position="539"/>
    </location>
</feature>
<dbReference type="GO" id="GO:0006508">
    <property type="term" value="P:proteolysis"/>
    <property type="evidence" value="ECO:0007669"/>
    <property type="project" value="UniProtKB-KW"/>
</dbReference>
<dbReference type="Proteomes" id="UP001375240">
    <property type="component" value="Unassembled WGS sequence"/>
</dbReference>
<evidence type="ECO:0000256" key="5">
    <source>
        <dbReference type="ARBA" id="ARBA00023180"/>
    </source>
</evidence>
<keyword evidence="5" id="KW-0325">Glycoprotein</keyword>
<gene>
    <name evidence="7" type="ORF">TWF696_003705</name>
</gene>
<keyword evidence="4" id="KW-0378">Hydrolase</keyword>
<dbReference type="InterPro" id="IPR008758">
    <property type="entry name" value="Peptidase_S28"/>
</dbReference>
<keyword evidence="3 6" id="KW-0732">Signal</keyword>
<organism evidence="7 8">
    <name type="scientific">Orbilia brochopaga</name>
    <dbReference type="NCBI Taxonomy" id="3140254"/>
    <lineage>
        <taxon>Eukaryota</taxon>
        <taxon>Fungi</taxon>
        <taxon>Dikarya</taxon>
        <taxon>Ascomycota</taxon>
        <taxon>Pezizomycotina</taxon>
        <taxon>Orbiliomycetes</taxon>
        <taxon>Orbiliales</taxon>
        <taxon>Orbiliaceae</taxon>
        <taxon>Orbilia</taxon>
    </lineage>
</organism>
<dbReference type="EMBL" id="JAVHNQ010000002">
    <property type="protein sequence ID" value="KAK6354563.1"/>
    <property type="molecule type" value="Genomic_DNA"/>
</dbReference>
<dbReference type="GO" id="GO:0070008">
    <property type="term" value="F:serine-type exopeptidase activity"/>
    <property type="evidence" value="ECO:0007669"/>
    <property type="project" value="InterPro"/>
</dbReference>
<dbReference type="AlphaFoldDB" id="A0AAV9V5L0"/>
<comment type="similarity">
    <text evidence="1">Belongs to the peptidase S28 family.</text>
</comment>
<feature type="signal peptide" evidence="6">
    <location>
        <begin position="1"/>
        <end position="19"/>
    </location>
</feature>
<reference evidence="7 8" key="1">
    <citation type="submission" date="2019-10" db="EMBL/GenBank/DDBJ databases">
        <authorList>
            <person name="Palmer J.M."/>
        </authorList>
    </citation>
    <scope>NUCLEOTIDE SEQUENCE [LARGE SCALE GENOMIC DNA]</scope>
    <source>
        <strain evidence="7 8">TWF696</strain>
    </source>
</reference>
<evidence type="ECO:0000256" key="1">
    <source>
        <dbReference type="ARBA" id="ARBA00011079"/>
    </source>
</evidence>
<name>A0AAV9V5L0_9PEZI</name>
<dbReference type="PANTHER" id="PTHR11010:SF117">
    <property type="entry name" value="SERINE PROTEASE 16"/>
    <property type="match status" value="1"/>
</dbReference>
<keyword evidence="2" id="KW-0645">Protease</keyword>
<sequence>MRGGLFVAAAAGFTALASANGLGRPFQSPRLWQHRRDIENVELDKRAEASGLNDTIPYIPKWFTQKVDHTDASSNETFQQRYWIGTTFYRPGGPVIVLDGGETSGAGRIEYMHTGIGRYLTEALGGIGIVLEHRYYGKSYVTPNLTVENLRFLNTAQSLADNAYFAENLWRDLSANLSHIRPSQTPFISYGGSYAGAKSAFLQVVYPESYYGSLASSAVTWAGENFWEYNEPVRQHGDPICVAILEETARRVDTYSAEGGEAWQKFQELFGVKGVKDRDAASWIFSVLGDWQSGNWNKLERGAQSWDRFCTNITDGLRDESIENNGKGEEKVLKPECWDLETGVQNFAAWTRASLLEFCGDVNTTDCVGDGDDRAYIGAVTLADNWKLWPWQVCTEWGYFMPGAPDGHPTLMPRIVDMAYIRRNCERYFGMPADFKVDVSKVLQYGGYNLTAPRLMYIDGTHDPWLYATPHSPHSPQKDRADKLSVLIPEAWHHNDENGLGDISKEPQRIQDVHNLQIEVVKGWVEEFYQAKGQRRTAP</sequence>
<dbReference type="InterPro" id="IPR029058">
    <property type="entry name" value="AB_hydrolase_fold"/>
</dbReference>